<name>A0AAV2ERN9_9ROSI</name>
<dbReference type="Proteomes" id="UP001497516">
    <property type="component" value="Chromosome 5"/>
</dbReference>
<sequence>MAKPDELKPEPPSENPKTEADDTDDENGDGRYEEERAKLEGLFRRLQTQSMPLRVHDVLIKGNTKTKDYQIESTAAKDGRT</sequence>
<evidence type="ECO:0000256" key="1">
    <source>
        <dbReference type="SAM" id="MobiDB-lite"/>
    </source>
</evidence>
<organism evidence="2 3">
    <name type="scientific">Linum trigynum</name>
    <dbReference type="NCBI Taxonomy" id="586398"/>
    <lineage>
        <taxon>Eukaryota</taxon>
        <taxon>Viridiplantae</taxon>
        <taxon>Streptophyta</taxon>
        <taxon>Embryophyta</taxon>
        <taxon>Tracheophyta</taxon>
        <taxon>Spermatophyta</taxon>
        <taxon>Magnoliopsida</taxon>
        <taxon>eudicotyledons</taxon>
        <taxon>Gunneridae</taxon>
        <taxon>Pentapetalae</taxon>
        <taxon>rosids</taxon>
        <taxon>fabids</taxon>
        <taxon>Malpighiales</taxon>
        <taxon>Linaceae</taxon>
        <taxon>Linum</taxon>
    </lineage>
</organism>
<reference evidence="2 3" key="1">
    <citation type="submission" date="2024-04" db="EMBL/GenBank/DDBJ databases">
        <authorList>
            <person name="Fracassetti M."/>
        </authorList>
    </citation>
    <scope>NUCLEOTIDE SEQUENCE [LARGE SCALE GENOMIC DNA]</scope>
</reference>
<feature type="compositionally biased region" description="Basic and acidic residues" evidence="1">
    <location>
        <begin position="1"/>
        <end position="20"/>
    </location>
</feature>
<feature type="region of interest" description="Disordered" evidence="1">
    <location>
        <begin position="1"/>
        <end position="34"/>
    </location>
</feature>
<keyword evidence="3" id="KW-1185">Reference proteome</keyword>
<gene>
    <name evidence="2" type="ORF">LTRI10_LOCUS29412</name>
</gene>
<evidence type="ECO:0000313" key="2">
    <source>
        <dbReference type="EMBL" id="CAL1388484.1"/>
    </source>
</evidence>
<feature type="region of interest" description="Disordered" evidence="1">
    <location>
        <begin position="62"/>
        <end position="81"/>
    </location>
</feature>
<dbReference type="AlphaFoldDB" id="A0AAV2ERN9"/>
<protein>
    <submittedName>
        <fullName evidence="2">Uncharacterized protein</fullName>
    </submittedName>
</protein>
<evidence type="ECO:0000313" key="3">
    <source>
        <dbReference type="Proteomes" id="UP001497516"/>
    </source>
</evidence>
<proteinExistence type="predicted"/>
<accession>A0AAV2ERN9</accession>
<dbReference type="EMBL" id="OZ034818">
    <property type="protein sequence ID" value="CAL1388484.1"/>
    <property type="molecule type" value="Genomic_DNA"/>
</dbReference>